<dbReference type="OrthoDB" id="341421at2759"/>
<evidence type="ECO:0000313" key="1">
    <source>
        <dbReference type="EMBL" id="OII77665.1"/>
    </source>
</evidence>
<dbReference type="GO" id="GO:0016279">
    <property type="term" value="F:protein-lysine N-methyltransferase activity"/>
    <property type="evidence" value="ECO:0007669"/>
    <property type="project" value="TreeGrafter"/>
</dbReference>
<name>A0A1J4MTT0_9CRYT</name>
<accession>A0A1J4MTT0</accession>
<reference evidence="1 2" key="1">
    <citation type="submission" date="2016-10" db="EMBL/GenBank/DDBJ databases">
        <title>Reductive evolution of mitochondrial metabolism and differential evolution of invasion-related proteins in Cryptosporidium.</title>
        <authorList>
            <person name="Liu S."/>
            <person name="Roellig D.M."/>
            <person name="Guo Y."/>
            <person name="Li N."/>
            <person name="Frace M.A."/>
            <person name="Tang K."/>
            <person name="Zhang L."/>
            <person name="Feng Y."/>
            <person name="Xiao L."/>
        </authorList>
    </citation>
    <scope>NUCLEOTIDE SEQUENCE [LARGE SCALE GENOMIC DNA]</scope>
    <source>
        <strain evidence="1">30847</strain>
    </source>
</reference>
<dbReference type="EMBL" id="LRBS01000031">
    <property type="protein sequence ID" value="OII77665.1"/>
    <property type="molecule type" value="Genomic_DNA"/>
</dbReference>
<evidence type="ECO:0008006" key="3">
    <source>
        <dbReference type="Google" id="ProtNLM"/>
    </source>
</evidence>
<keyword evidence="2" id="KW-1185">Reference proteome</keyword>
<dbReference type="GeneID" id="92365666"/>
<dbReference type="PANTHER" id="PTHR13271">
    <property type="entry name" value="UNCHARACTERIZED PUTATIVE METHYLTRANSFERASE"/>
    <property type="match status" value="1"/>
</dbReference>
<dbReference type="AlphaFoldDB" id="A0A1J4MTT0"/>
<protein>
    <recommendedName>
        <fullName evidence="3">SET domain-containing protein</fullName>
    </recommendedName>
</protein>
<sequence length="729" mass="84491">MDLIIDIPIEIDASESLVENRRRLLQRWSLQGPRVILCIKDEVFSRDNILNNTCIYFHRTANLIKSFYVASLTEQDIYLAMAFDIDEVAKMNLKDDIPQDIHSLKYYSKQSLNLPLVNPVIMRCILIQLSHILRSELNNVATGDTLELAFENYRLLVNTCLKVVTTSLEFLCRQSIETIQDEFLIDSNIIDEVKLSFSTRDDTLNQYIVTNNIGISVHPKYGKSIISTDYINANSELVKIPLPLILSFYTALYSTDFGPIARFLSNPSGYLKQLQCIFEEIDILRSDILYEPIEPDSVLLLFVTYQIYIGNKSPWKFIIDNWPNPKQARNQNLFMAPKEVIKFISQSSNNFESRIQDNIDELYSLLKHTHFLMNIINKSCRLIENIGLRKVSDNLGKKEQVNFPKHDIISLFSSLNYINVFSWSNLIYAKYILDTRSFSIQWYPLNNDYYEFEESSELEINLNYDNANKQIPTKVIYMRIDDFGFNEHKKYSRFALPIPTGHIRCIIPIADMFNHHHLAPCSFPIIDRESGVLIIKSEVDIPKSSQIYISYGILSSAESLYGYGFVPDTPSLGFFDTLTLNLEPDQDDPLYKIKMLVLNHCNIPTDHIFASFAYPKLTNIELLLKCVDIITSSDPITDLKKWDKQKSFSLRCKKKGANNIDECYTIIEDILGDLLEPYKVRLDELDKYKSGIITPPFWFSDWGSRVLLYYRTQIDLINLSIQRIRARQV</sequence>
<organism evidence="1 2">
    <name type="scientific">Cryptosporidium andersoni</name>
    <dbReference type="NCBI Taxonomy" id="117008"/>
    <lineage>
        <taxon>Eukaryota</taxon>
        <taxon>Sar</taxon>
        <taxon>Alveolata</taxon>
        <taxon>Apicomplexa</taxon>
        <taxon>Conoidasida</taxon>
        <taxon>Coccidia</taxon>
        <taxon>Eucoccidiorida</taxon>
        <taxon>Eimeriorina</taxon>
        <taxon>Cryptosporidiidae</taxon>
        <taxon>Cryptosporidium</taxon>
    </lineage>
</organism>
<dbReference type="CDD" id="cd10527">
    <property type="entry name" value="SET_LSMT"/>
    <property type="match status" value="1"/>
</dbReference>
<dbReference type="Proteomes" id="UP000186804">
    <property type="component" value="Unassembled WGS sequence"/>
</dbReference>
<dbReference type="InterPro" id="IPR046341">
    <property type="entry name" value="SET_dom_sf"/>
</dbReference>
<dbReference type="SUPFAM" id="SSF82199">
    <property type="entry name" value="SET domain"/>
    <property type="match status" value="1"/>
</dbReference>
<dbReference type="Gene3D" id="3.90.1410.10">
    <property type="entry name" value="set domain protein methyltransferase, domain 1"/>
    <property type="match status" value="1"/>
</dbReference>
<dbReference type="RefSeq" id="XP_067069511.1">
    <property type="nucleotide sequence ID" value="XM_067211716.1"/>
</dbReference>
<comment type="caution">
    <text evidence="1">The sequence shown here is derived from an EMBL/GenBank/DDBJ whole genome shotgun (WGS) entry which is preliminary data.</text>
</comment>
<proteinExistence type="predicted"/>
<evidence type="ECO:0000313" key="2">
    <source>
        <dbReference type="Proteomes" id="UP000186804"/>
    </source>
</evidence>
<dbReference type="InterPro" id="IPR050600">
    <property type="entry name" value="SETD3_SETD6_MTase"/>
</dbReference>
<gene>
    <name evidence="1" type="ORF">cand_014810</name>
</gene>
<dbReference type="VEuPathDB" id="CryptoDB:cand_014810"/>